<organism evidence="2 3">
    <name type="scientific">Dendrobium thyrsiflorum</name>
    <name type="common">Pinecone-like raceme dendrobium</name>
    <name type="synonym">Orchid</name>
    <dbReference type="NCBI Taxonomy" id="117978"/>
    <lineage>
        <taxon>Eukaryota</taxon>
        <taxon>Viridiplantae</taxon>
        <taxon>Streptophyta</taxon>
        <taxon>Embryophyta</taxon>
        <taxon>Tracheophyta</taxon>
        <taxon>Spermatophyta</taxon>
        <taxon>Magnoliopsida</taxon>
        <taxon>Liliopsida</taxon>
        <taxon>Asparagales</taxon>
        <taxon>Orchidaceae</taxon>
        <taxon>Epidendroideae</taxon>
        <taxon>Malaxideae</taxon>
        <taxon>Dendrobiinae</taxon>
        <taxon>Dendrobium</taxon>
    </lineage>
</organism>
<name>A0ABD0TU86_DENTH</name>
<evidence type="ECO:0000313" key="2">
    <source>
        <dbReference type="EMBL" id="KAL0903248.1"/>
    </source>
</evidence>
<keyword evidence="3" id="KW-1185">Reference proteome</keyword>
<sequence length="204" mass="22912">MSFVRVFSIIHTCVWAERKRGRAWEREKGACEGEFMRGSQRFLQARVLFVFSGRLPCSLKALEVSTSPRRRGSLPASGGSKRSVGSLPASGGSKRSDGSLPASEDFWDDSTFESYETDAKEEVTNLCLLEDNHLDHSDQEEILVYDLLLFKKGVCWLFPCIGGFFYSANLFRMGVLILRLLFRTGILQLRKGIHGLSCWVSSSN</sequence>
<accession>A0ABD0TU86</accession>
<dbReference type="EMBL" id="JANQDX010000020">
    <property type="protein sequence ID" value="KAL0903248.1"/>
    <property type="molecule type" value="Genomic_DNA"/>
</dbReference>
<feature type="region of interest" description="Disordered" evidence="1">
    <location>
        <begin position="68"/>
        <end position="105"/>
    </location>
</feature>
<protein>
    <submittedName>
        <fullName evidence="2">Uncharacterized protein</fullName>
    </submittedName>
</protein>
<gene>
    <name evidence="2" type="ORF">M5K25_027609</name>
</gene>
<evidence type="ECO:0000256" key="1">
    <source>
        <dbReference type="SAM" id="MobiDB-lite"/>
    </source>
</evidence>
<proteinExistence type="predicted"/>
<comment type="caution">
    <text evidence="2">The sequence shown here is derived from an EMBL/GenBank/DDBJ whole genome shotgun (WGS) entry which is preliminary data.</text>
</comment>
<evidence type="ECO:0000313" key="3">
    <source>
        <dbReference type="Proteomes" id="UP001552299"/>
    </source>
</evidence>
<dbReference type="AlphaFoldDB" id="A0ABD0TU86"/>
<reference evidence="2 3" key="1">
    <citation type="journal article" date="2024" name="Plant Biotechnol. J.">
        <title>Dendrobium thyrsiflorum genome and its molecular insights into genes involved in important horticultural traits.</title>
        <authorList>
            <person name="Chen B."/>
            <person name="Wang J.Y."/>
            <person name="Zheng P.J."/>
            <person name="Li K.L."/>
            <person name="Liang Y.M."/>
            <person name="Chen X.F."/>
            <person name="Zhang C."/>
            <person name="Zhao X."/>
            <person name="He X."/>
            <person name="Zhang G.Q."/>
            <person name="Liu Z.J."/>
            <person name="Xu Q."/>
        </authorList>
    </citation>
    <scope>NUCLEOTIDE SEQUENCE [LARGE SCALE GENOMIC DNA]</scope>
    <source>
        <strain evidence="2">GZMU011</strain>
    </source>
</reference>
<dbReference type="Proteomes" id="UP001552299">
    <property type="component" value="Unassembled WGS sequence"/>
</dbReference>